<protein>
    <submittedName>
        <fullName evidence="2">Uncharacterized protein</fullName>
    </submittedName>
</protein>
<reference evidence="2" key="1">
    <citation type="submission" date="2023-08" db="EMBL/GenBank/DDBJ databases">
        <authorList>
            <person name="Chen Y."/>
            <person name="Shah S."/>
            <person name="Dougan E. K."/>
            <person name="Thang M."/>
            <person name="Chan C."/>
        </authorList>
    </citation>
    <scope>NUCLEOTIDE SEQUENCE</scope>
</reference>
<evidence type="ECO:0000313" key="2">
    <source>
        <dbReference type="EMBL" id="CAJ1402557.1"/>
    </source>
</evidence>
<gene>
    <name evidence="2" type="ORF">EVOR1521_LOCUS25410</name>
</gene>
<feature type="non-terminal residue" evidence="2">
    <location>
        <position position="1"/>
    </location>
</feature>
<keyword evidence="1" id="KW-0732">Signal</keyword>
<evidence type="ECO:0000256" key="1">
    <source>
        <dbReference type="SAM" id="SignalP"/>
    </source>
</evidence>
<keyword evidence="3" id="KW-1185">Reference proteome</keyword>
<name>A0AA36JAD1_9DINO</name>
<comment type="caution">
    <text evidence="2">The sequence shown here is derived from an EMBL/GenBank/DDBJ whole genome shotgun (WGS) entry which is preliminary data.</text>
</comment>
<dbReference type="Proteomes" id="UP001178507">
    <property type="component" value="Unassembled WGS sequence"/>
</dbReference>
<organism evidence="2 3">
    <name type="scientific">Effrenium voratum</name>
    <dbReference type="NCBI Taxonomy" id="2562239"/>
    <lineage>
        <taxon>Eukaryota</taxon>
        <taxon>Sar</taxon>
        <taxon>Alveolata</taxon>
        <taxon>Dinophyceae</taxon>
        <taxon>Suessiales</taxon>
        <taxon>Symbiodiniaceae</taxon>
        <taxon>Effrenium</taxon>
    </lineage>
</organism>
<sequence length="709" mass="79992">MGFGPFLLALPLAAALRPSLYFTGICADTTSARGVCIPYANAELQAHRMLTPSISQLRFRVGAPRARTGGFALEPGECLVLRAFGGDPGENWPRASDRDTLTRRTPELGALIRWNTSDGELPTRRQRRPCRHFLRWERRLRPQRARPSKSPAPRLLQWLQSEPQALSCNFSGASSDSDWASFNRRLRIWKSSEHFGAAGLPLVPDTLLAEALNRGQGLEELLWDLLSGKHFSAHWWAFQARRCILGVVCAALVTVLAGVQRGKRLEDVASLLFAVTFQQGMWVPLDGSLWPITAADVAHVLELHQRTRPRPWRSCPCPPEAPHEGLRPLRLLRSLPARITLVGGHHYVFDVALGLADAAETAAMHTPTMQLLGYELAGHMAQYAANCELLPNFCQQDGIQQLSRRLCERNEEQTAHHANLAAQPGDAMSLAEARAEMRSVYAQSTWLQQADVIICAFPYLLAFLLWEVVGTKPLLVVWQGGHLMEYLDESLHPWGQQKLKALLAARSFLVMNQLDHVWLQRTVGLAALLPFGARYFTAAARRATGLAPGELHANVRSRRVLLHRLHFTLWEPEMLLFESFLTRGEALGTTEVMPAQRSFESWELLNFKGIVLVPWNLELTTFVELYRLAVPLFVPDENFMTSVVWRYIMNPEMHSVHRFTTIRREWWQGAACHLQCPDNTTRTPFPLPGLAPWLDLARKVPLNQQIRTW</sequence>
<dbReference type="EMBL" id="CAUJNA010003457">
    <property type="protein sequence ID" value="CAJ1402557.1"/>
    <property type="molecule type" value="Genomic_DNA"/>
</dbReference>
<dbReference type="AlphaFoldDB" id="A0AA36JAD1"/>
<evidence type="ECO:0000313" key="3">
    <source>
        <dbReference type="Proteomes" id="UP001178507"/>
    </source>
</evidence>
<feature type="chain" id="PRO_5041204067" evidence="1">
    <location>
        <begin position="16"/>
        <end position="709"/>
    </location>
</feature>
<proteinExistence type="predicted"/>
<accession>A0AA36JAD1</accession>
<feature type="signal peptide" evidence="1">
    <location>
        <begin position="1"/>
        <end position="15"/>
    </location>
</feature>